<sequence>MTFVLRSLMLLGSLVWLTYSGKQLIALGILHNPSLMVDHITLTLQVLVAAVVFKSALGSKRSDSY</sequence>
<name>A0A220UJQ1_9GAMM</name>
<organism evidence="2 3">
    <name type="scientific">Shewanella bicestrii</name>
    <dbReference type="NCBI Taxonomy" id="2018305"/>
    <lineage>
        <taxon>Bacteria</taxon>
        <taxon>Pseudomonadati</taxon>
        <taxon>Pseudomonadota</taxon>
        <taxon>Gammaproteobacteria</taxon>
        <taxon>Alteromonadales</taxon>
        <taxon>Shewanellaceae</taxon>
        <taxon>Shewanella</taxon>
    </lineage>
</organism>
<evidence type="ECO:0000313" key="2">
    <source>
        <dbReference type="EMBL" id="ASK68369.1"/>
    </source>
</evidence>
<keyword evidence="1" id="KW-0472">Membrane</keyword>
<dbReference type="KEGG" id="sbj:CF168_05490"/>
<proteinExistence type="predicted"/>
<keyword evidence="1" id="KW-1133">Transmembrane helix</keyword>
<protein>
    <submittedName>
        <fullName evidence="2">Uncharacterized protein</fullName>
    </submittedName>
</protein>
<accession>A0A220UJQ1</accession>
<gene>
    <name evidence="2" type="ORF">CF168_05490</name>
</gene>
<dbReference type="Proteomes" id="UP000198367">
    <property type="component" value="Chromosome"/>
</dbReference>
<evidence type="ECO:0000256" key="1">
    <source>
        <dbReference type="SAM" id="Phobius"/>
    </source>
</evidence>
<dbReference type="EMBL" id="CP022358">
    <property type="protein sequence ID" value="ASK68369.1"/>
    <property type="molecule type" value="Genomic_DNA"/>
</dbReference>
<keyword evidence="1" id="KW-0812">Transmembrane</keyword>
<keyword evidence="3" id="KW-1185">Reference proteome</keyword>
<evidence type="ECO:0000313" key="3">
    <source>
        <dbReference type="Proteomes" id="UP000198367"/>
    </source>
</evidence>
<dbReference type="AlphaFoldDB" id="A0A220UJQ1"/>
<feature type="transmembrane region" description="Helical" evidence="1">
    <location>
        <begin position="36"/>
        <end position="57"/>
    </location>
</feature>
<reference evidence="2 3" key="1">
    <citation type="submission" date="2017-07" db="EMBL/GenBank/DDBJ databases">
        <title>Phenotypical and genomic characterization of a clinical isolate of Shewanella bicestrii sp. nov. producing an extended-spectrum beta-lactamase and a new oxacillinase variant.</title>
        <authorList>
            <person name="Jousset A.B."/>
            <person name="Bonnin R.A."/>
            <person name="Girlich D."/>
            <person name="Dabos L."/>
            <person name="Potron A."/>
            <person name="Dortet L."/>
            <person name="Glaser P."/>
            <person name="Naas T."/>
        </authorList>
    </citation>
    <scope>NUCLEOTIDE SEQUENCE [LARGE SCALE GENOMIC DNA]</scope>
    <source>
        <strain evidence="2 3">JAB-1</strain>
    </source>
</reference>